<evidence type="ECO:0000313" key="1">
    <source>
        <dbReference type="EMBL" id="MFA9949487.1"/>
    </source>
</evidence>
<reference evidence="2" key="1">
    <citation type="submission" date="2024-06" db="EMBL/GenBank/DDBJ databases">
        <title>Radixoralia hellwigii gen. nov., sp nov., isolated from a root canal in the human oral cavity.</title>
        <authorList>
            <person name="Bartsch S."/>
            <person name="Wittmer A."/>
            <person name="Schulz A.-K."/>
            <person name="Neumann-Schaal M."/>
            <person name="Wolf J."/>
            <person name="Gronow S."/>
            <person name="Tennert C."/>
            <person name="Haecker G."/>
            <person name="Cieplik F."/>
            <person name="Al-Ahmad A."/>
        </authorList>
    </citation>
    <scope>NUCLEOTIDE SEQUENCE [LARGE SCALE GENOMIC DNA]</scope>
    <source>
        <strain evidence="2">Wk13</strain>
    </source>
</reference>
<organism evidence="1 2">
    <name type="scientific">Dentiradicibacter hellwigii</name>
    <dbReference type="NCBI Taxonomy" id="3149053"/>
    <lineage>
        <taxon>Bacteria</taxon>
        <taxon>Pseudomonadati</taxon>
        <taxon>Pseudomonadota</taxon>
        <taxon>Betaproteobacteria</taxon>
        <taxon>Rhodocyclales</taxon>
        <taxon>Rhodocyclaceae</taxon>
        <taxon>Dentiradicibacter</taxon>
    </lineage>
</organism>
<dbReference type="Proteomes" id="UP001574673">
    <property type="component" value="Unassembled WGS sequence"/>
</dbReference>
<name>A0ABV4UEA4_9RHOO</name>
<gene>
    <name evidence="1" type="ORF">ABCS64_03950</name>
</gene>
<dbReference type="EMBL" id="JBEUWX010000002">
    <property type="protein sequence ID" value="MFA9949487.1"/>
    <property type="molecule type" value="Genomic_DNA"/>
</dbReference>
<accession>A0ABV4UEA4</accession>
<protein>
    <submittedName>
        <fullName evidence="1">Uncharacterized protein</fullName>
    </submittedName>
</protein>
<keyword evidence="2" id="KW-1185">Reference proteome</keyword>
<comment type="caution">
    <text evidence="1">The sequence shown here is derived from an EMBL/GenBank/DDBJ whole genome shotgun (WGS) entry which is preliminary data.</text>
</comment>
<proteinExistence type="predicted"/>
<evidence type="ECO:0000313" key="2">
    <source>
        <dbReference type="Proteomes" id="UP001574673"/>
    </source>
</evidence>
<sequence>MYVGLRSKFKWYAWFFADGKTSVRRCANSGFGGMRGRFQQQLVKGQIQPVNEFKADLRQYSDALKAEPFMQADTVAVQDVNNTDHRMYVVLFGCRNQCPHEYVCIYPKSFP</sequence>
<dbReference type="RefSeq" id="WP_418890611.1">
    <property type="nucleotide sequence ID" value="NZ_JBEUWX010000002.1"/>
</dbReference>